<comment type="caution">
    <text evidence="2">The sequence shown here is derived from an EMBL/GenBank/DDBJ whole genome shotgun (WGS) entry which is preliminary data.</text>
</comment>
<evidence type="ECO:0000313" key="2">
    <source>
        <dbReference type="EMBL" id="KAK0625342.1"/>
    </source>
</evidence>
<dbReference type="EMBL" id="JAULSR010000003">
    <property type="protein sequence ID" value="KAK0625342.1"/>
    <property type="molecule type" value="Genomic_DNA"/>
</dbReference>
<accession>A0AA40C515</accession>
<protein>
    <submittedName>
        <fullName evidence="2">Uncharacterized protein</fullName>
    </submittedName>
</protein>
<dbReference type="Proteomes" id="UP001174934">
    <property type="component" value="Unassembled WGS sequence"/>
</dbReference>
<sequence>MARRQKQGQGKVMCGLWRGSHAEKRSQKGRARRRQQARPGQVSIQLVGDAISYMGVDLAPVLYEVCILEGDRRSRLGPGRVWRVLKQRRAKAKNEFAGIQSLSAHFTNSKKKWTAGTEGVVWLFSWWTTDGVEPANSSREKGSVHHCGIRR</sequence>
<reference evidence="2" key="1">
    <citation type="submission" date="2023-06" db="EMBL/GenBank/DDBJ databases">
        <title>Genome-scale phylogeny and comparative genomics of the fungal order Sordariales.</title>
        <authorList>
            <consortium name="Lawrence Berkeley National Laboratory"/>
            <person name="Hensen N."/>
            <person name="Bonometti L."/>
            <person name="Westerberg I."/>
            <person name="Brannstrom I.O."/>
            <person name="Guillou S."/>
            <person name="Cros-Aarteil S."/>
            <person name="Calhoun S."/>
            <person name="Haridas S."/>
            <person name="Kuo A."/>
            <person name="Mondo S."/>
            <person name="Pangilinan J."/>
            <person name="Riley R."/>
            <person name="LaButti K."/>
            <person name="Andreopoulos B."/>
            <person name="Lipzen A."/>
            <person name="Chen C."/>
            <person name="Yanf M."/>
            <person name="Daum C."/>
            <person name="Ng V."/>
            <person name="Clum A."/>
            <person name="Steindorff A."/>
            <person name="Ohm R."/>
            <person name="Martin F."/>
            <person name="Silar P."/>
            <person name="Natvig D."/>
            <person name="Lalanne C."/>
            <person name="Gautier V."/>
            <person name="Ament-velasquez S.L."/>
            <person name="Kruys A."/>
            <person name="Hutchinson M.I."/>
            <person name="Powell A.J."/>
            <person name="Barry K."/>
            <person name="Miller A.N."/>
            <person name="Grigoriev I.V."/>
            <person name="Debuchy R."/>
            <person name="Gladieux P."/>
            <person name="Thoren M.H."/>
            <person name="Johannesson H."/>
        </authorList>
    </citation>
    <scope>NUCLEOTIDE SEQUENCE</scope>
    <source>
        <strain evidence="2">SMH3391-2</strain>
    </source>
</reference>
<dbReference type="AlphaFoldDB" id="A0AA40C515"/>
<evidence type="ECO:0000313" key="3">
    <source>
        <dbReference type="Proteomes" id="UP001174934"/>
    </source>
</evidence>
<feature type="compositionally biased region" description="Basic residues" evidence="1">
    <location>
        <begin position="27"/>
        <end position="36"/>
    </location>
</feature>
<evidence type="ECO:0000256" key="1">
    <source>
        <dbReference type="SAM" id="MobiDB-lite"/>
    </source>
</evidence>
<gene>
    <name evidence="2" type="ORF">B0T17DRAFT_508337</name>
</gene>
<organism evidence="2 3">
    <name type="scientific">Bombardia bombarda</name>
    <dbReference type="NCBI Taxonomy" id="252184"/>
    <lineage>
        <taxon>Eukaryota</taxon>
        <taxon>Fungi</taxon>
        <taxon>Dikarya</taxon>
        <taxon>Ascomycota</taxon>
        <taxon>Pezizomycotina</taxon>
        <taxon>Sordariomycetes</taxon>
        <taxon>Sordariomycetidae</taxon>
        <taxon>Sordariales</taxon>
        <taxon>Lasiosphaeriaceae</taxon>
        <taxon>Bombardia</taxon>
    </lineage>
</organism>
<keyword evidence="3" id="KW-1185">Reference proteome</keyword>
<feature type="region of interest" description="Disordered" evidence="1">
    <location>
        <begin position="18"/>
        <end position="39"/>
    </location>
</feature>
<proteinExistence type="predicted"/>
<name>A0AA40C515_9PEZI</name>